<dbReference type="Gene3D" id="2.70.210.12">
    <property type="entry name" value="GTP1/OBG domain"/>
    <property type="match status" value="1"/>
</dbReference>
<reference evidence="2 3" key="1">
    <citation type="journal article" date="2009" name="Nature">
        <title>Evolution of pathogenicity and sexual reproduction in eight Candida genomes.</title>
        <authorList>
            <person name="Butler G."/>
            <person name="Rasmussen M.D."/>
            <person name="Lin M.F."/>
            <person name="Santos M.A."/>
            <person name="Sakthikumar S."/>
            <person name="Munro C.A."/>
            <person name="Rheinbay E."/>
            <person name="Grabherr M."/>
            <person name="Forche A."/>
            <person name="Reedy J.L."/>
            <person name="Agrafioti I."/>
            <person name="Arnaud M.B."/>
            <person name="Bates S."/>
            <person name="Brown A.J."/>
            <person name="Brunke S."/>
            <person name="Costanzo M.C."/>
            <person name="Fitzpatrick D.A."/>
            <person name="de Groot P.W."/>
            <person name="Harris D."/>
            <person name="Hoyer L.L."/>
            <person name="Hube B."/>
            <person name="Klis F.M."/>
            <person name="Kodira C."/>
            <person name="Lennard N."/>
            <person name="Logue M.E."/>
            <person name="Martin R."/>
            <person name="Neiman A.M."/>
            <person name="Nikolaou E."/>
            <person name="Quail M.A."/>
            <person name="Quinn J."/>
            <person name="Santos M.C."/>
            <person name="Schmitzberger F.F."/>
            <person name="Sherlock G."/>
            <person name="Shah P."/>
            <person name="Silverstein K.A."/>
            <person name="Skrzypek M.S."/>
            <person name="Soll D."/>
            <person name="Staggs R."/>
            <person name="Stansfield I."/>
            <person name="Stumpf M.P."/>
            <person name="Sudbery P.E."/>
            <person name="Srikantha T."/>
            <person name="Zeng Q."/>
            <person name="Berman J."/>
            <person name="Berriman M."/>
            <person name="Heitman J."/>
            <person name="Gow N.A."/>
            <person name="Lorenz M.C."/>
            <person name="Birren B.W."/>
            <person name="Kellis M."/>
            <person name="Cuomo C.A."/>
        </authorList>
    </citation>
    <scope>NUCLEOTIDE SEQUENCE [LARGE SCALE GENOMIC DNA]</scope>
    <source>
        <strain evidence="3">ATCC 11503 / BCRC 21390 / CBS 2605 / JCM 1781 / NBRC 1676 / NRRL YB-4239</strain>
    </source>
</reference>
<dbReference type="STRING" id="379508.A5E0V0"/>
<dbReference type="InParanoid" id="A5E0V0"/>
<evidence type="ECO:0000313" key="2">
    <source>
        <dbReference type="EMBL" id="EDK45058.1"/>
    </source>
</evidence>
<dbReference type="AlphaFoldDB" id="A5E0V0"/>
<keyword evidence="3" id="KW-1185">Reference proteome</keyword>
<dbReference type="KEGG" id="lel:PVL30_002733"/>
<dbReference type="EMBL" id="CH981527">
    <property type="protein sequence ID" value="EDK45058.1"/>
    <property type="molecule type" value="Genomic_DNA"/>
</dbReference>
<gene>
    <name evidence="2" type="ORF">LELG_03237</name>
</gene>
<dbReference type="InterPro" id="IPR006169">
    <property type="entry name" value="GTP1_OBG_dom"/>
</dbReference>
<accession>A5E0V0</accession>
<feature type="domain" description="Obg" evidence="1">
    <location>
        <begin position="128"/>
        <end position="170"/>
    </location>
</feature>
<dbReference type="OrthoDB" id="347018at2759"/>
<name>A5E0V0_LODEL</name>
<sequence length="185" mass="20711">MSLRRCLHYTRRLQNLSQDALIPPTSYKFHDKFPQSTANQVVIKKTITNLQDSLQTMKLTQLEENPLEESLDTNLEKASVATKPQIRNFISVADYFSGNQHHLHHVFYSNLINERSRRAQKIEHKKFIDLKIIKCSTGAGGNGCVAIFRDNLTTQGPAKSGDGGSGWNISSKLHSADIIPCTSST</sequence>
<organism evidence="2 3">
    <name type="scientific">Lodderomyces elongisporus (strain ATCC 11503 / CBS 2605 / JCM 1781 / NBRC 1676 / NRRL YB-4239)</name>
    <name type="common">Yeast</name>
    <name type="synonym">Saccharomyces elongisporus</name>
    <dbReference type="NCBI Taxonomy" id="379508"/>
    <lineage>
        <taxon>Eukaryota</taxon>
        <taxon>Fungi</taxon>
        <taxon>Dikarya</taxon>
        <taxon>Ascomycota</taxon>
        <taxon>Saccharomycotina</taxon>
        <taxon>Pichiomycetes</taxon>
        <taxon>Debaryomycetaceae</taxon>
        <taxon>Candida/Lodderomyces clade</taxon>
        <taxon>Lodderomyces</taxon>
    </lineage>
</organism>
<evidence type="ECO:0000313" key="3">
    <source>
        <dbReference type="Proteomes" id="UP000001996"/>
    </source>
</evidence>
<evidence type="ECO:0000259" key="1">
    <source>
        <dbReference type="Pfam" id="PF01018"/>
    </source>
</evidence>
<dbReference type="HOGENOM" id="CLU_1464642_0_0_1"/>
<proteinExistence type="predicted"/>
<dbReference type="InterPro" id="IPR036726">
    <property type="entry name" value="GTP1_OBG_dom_sf"/>
</dbReference>
<dbReference type="Pfam" id="PF01018">
    <property type="entry name" value="GTP1_OBG"/>
    <property type="match status" value="1"/>
</dbReference>
<dbReference type="GeneID" id="5232518"/>
<dbReference type="VEuPathDB" id="FungiDB:LELG_03237"/>
<feature type="non-terminal residue" evidence="2">
    <location>
        <position position="185"/>
    </location>
</feature>
<dbReference type="Proteomes" id="UP000001996">
    <property type="component" value="Unassembled WGS sequence"/>
</dbReference>
<protein>
    <recommendedName>
        <fullName evidence="1">Obg domain-containing protein</fullName>
    </recommendedName>
</protein>
<dbReference type="SUPFAM" id="SSF82051">
    <property type="entry name" value="Obg GTP-binding protein N-terminal domain"/>
    <property type="match status" value="1"/>
</dbReference>